<keyword evidence="3" id="KW-1133">Transmembrane helix</keyword>
<gene>
    <name evidence="5" type="ORF">TVY486_0900440</name>
</gene>
<evidence type="ECO:0000256" key="4">
    <source>
        <dbReference type="SAM" id="SignalP"/>
    </source>
</evidence>
<protein>
    <submittedName>
        <fullName evidence="5">Uncharacterized protein</fullName>
    </submittedName>
</protein>
<dbReference type="VEuPathDB" id="TriTrypDB:TvY486_0900440"/>
<keyword evidence="3" id="KW-0812">Transmembrane</keyword>
<dbReference type="EMBL" id="HE573025">
    <property type="protein sequence ID" value="CCC50221.1"/>
    <property type="molecule type" value="Genomic_DNA"/>
</dbReference>
<feature type="signal peptide" evidence="4">
    <location>
        <begin position="1"/>
        <end position="19"/>
    </location>
</feature>
<dbReference type="AlphaFoldDB" id="G0U1S2"/>
<reference evidence="5" key="1">
    <citation type="journal article" date="2012" name="Proc. Natl. Acad. Sci. U.S.A.">
        <title>Antigenic diversity is generated by distinct evolutionary mechanisms in African trypanosome species.</title>
        <authorList>
            <person name="Jackson A.P."/>
            <person name="Berry A."/>
            <person name="Aslett M."/>
            <person name="Allison H.C."/>
            <person name="Burton P."/>
            <person name="Vavrova-Anderson J."/>
            <person name="Brown R."/>
            <person name="Browne H."/>
            <person name="Corton N."/>
            <person name="Hauser H."/>
            <person name="Gamble J."/>
            <person name="Gilderthorp R."/>
            <person name="Marcello L."/>
            <person name="McQuillan J."/>
            <person name="Otto T.D."/>
            <person name="Quail M.A."/>
            <person name="Sanders M.J."/>
            <person name="van Tonder A."/>
            <person name="Ginger M.L."/>
            <person name="Field M.C."/>
            <person name="Barry J.D."/>
            <person name="Hertz-Fowler C."/>
            <person name="Berriman M."/>
        </authorList>
    </citation>
    <scope>NUCLEOTIDE SEQUENCE</scope>
    <source>
        <strain evidence="5">Y486</strain>
    </source>
</reference>
<evidence type="ECO:0000256" key="1">
    <source>
        <dbReference type="SAM" id="Coils"/>
    </source>
</evidence>
<keyword evidence="1" id="KW-0175">Coiled coil</keyword>
<feature type="compositionally biased region" description="Low complexity" evidence="2">
    <location>
        <begin position="287"/>
        <end position="297"/>
    </location>
</feature>
<organism evidence="5">
    <name type="scientific">Trypanosoma vivax (strain Y486)</name>
    <dbReference type="NCBI Taxonomy" id="1055687"/>
    <lineage>
        <taxon>Eukaryota</taxon>
        <taxon>Discoba</taxon>
        <taxon>Euglenozoa</taxon>
        <taxon>Kinetoplastea</taxon>
        <taxon>Metakinetoplastina</taxon>
        <taxon>Trypanosomatida</taxon>
        <taxon>Trypanosomatidae</taxon>
        <taxon>Trypanosoma</taxon>
        <taxon>Duttonella</taxon>
    </lineage>
</organism>
<feature type="transmembrane region" description="Helical" evidence="3">
    <location>
        <begin position="346"/>
        <end position="367"/>
    </location>
</feature>
<evidence type="ECO:0000256" key="3">
    <source>
        <dbReference type="SAM" id="Phobius"/>
    </source>
</evidence>
<feature type="region of interest" description="Disordered" evidence="2">
    <location>
        <begin position="273"/>
        <end position="297"/>
    </location>
</feature>
<name>G0U1S2_TRYVY</name>
<evidence type="ECO:0000256" key="2">
    <source>
        <dbReference type="SAM" id="MobiDB-lite"/>
    </source>
</evidence>
<evidence type="ECO:0000313" key="5">
    <source>
        <dbReference type="EMBL" id="CCC50221.1"/>
    </source>
</evidence>
<feature type="coiled-coil region" evidence="1">
    <location>
        <begin position="132"/>
        <end position="159"/>
    </location>
</feature>
<accession>G0U1S2</accession>
<feature type="compositionally biased region" description="Basic and acidic residues" evidence="2">
    <location>
        <begin position="273"/>
        <end position="286"/>
    </location>
</feature>
<dbReference type="CDD" id="cd12087">
    <property type="entry name" value="TM_EGFR-like"/>
    <property type="match status" value="1"/>
</dbReference>
<feature type="chain" id="PRO_5003410242" evidence="4">
    <location>
        <begin position="20"/>
        <end position="378"/>
    </location>
</feature>
<keyword evidence="3" id="KW-0472">Membrane</keyword>
<keyword evidence="4" id="KW-0732">Signal</keyword>
<sequence length="378" mass="41554">MRFLLLAPLLVAAIAQANTHEGPVKDAACKIGYTFTQVSSLFETLDTIATRMRKNASELSNKAQVFPGPSPEVTSAQDAARKAYDVALTAESKVVAARREIFAFKRDKIDGEFKKRFYHNGDAGFNGMLDTCRTSIDKLKEYQKALDAVEENFQQLSDWSKKKMNDWDTIAKEVDPQLLNHGHQNDVFGPISKDFREFITSMRIELTTAVTHIQLAVPQLENAQVAVTTAAGKIINEKLDQCKTVLAHRQTNEAQTKEENNCLHLQTKIEKISQRKGDGEAEKTQAEGKSTAGASAGGRTTTVTALAVGNEVMDVTVESEDLIDLATQVSEPSNVERSKRVSTTNLALMIGIPVALLAIGIGAFLLVRRRHPQEKELA</sequence>
<proteinExistence type="predicted"/>